<feature type="transmembrane region" description="Helical" evidence="1">
    <location>
        <begin position="189"/>
        <end position="207"/>
    </location>
</feature>
<feature type="transmembrane region" description="Helical" evidence="1">
    <location>
        <begin position="147"/>
        <end position="168"/>
    </location>
</feature>
<accession>A0ABN6YRX0</accession>
<dbReference type="EMBL" id="AP027735">
    <property type="protein sequence ID" value="BDZ59696.1"/>
    <property type="molecule type" value="Genomic_DNA"/>
</dbReference>
<feature type="transmembrane region" description="Helical" evidence="1">
    <location>
        <begin position="264"/>
        <end position="295"/>
    </location>
</feature>
<keyword evidence="1" id="KW-0812">Transmembrane</keyword>
<dbReference type="RefSeq" id="WP_289231600.1">
    <property type="nucleotide sequence ID" value="NZ_AP027735.1"/>
</dbReference>
<reference evidence="2" key="2">
    <citation type="submission" date="2023-02" db="EMBL/GenBank/DDBJ databases">
        <authorList>
            <person name="Sun Q."/>
            <person name="Mori K."/>
        </authorList>
    </citation>
    <scope>NUCLEOTIDE SEQUENCE</scope>
    <source>
        <strain evidence="2">NBRC 110608</strain>
    </source>
</reference>
<name>A0ABN6YRX0_9MICO</name>
<evidence type="ECO:0000313" key="2">
    <source>
        <dbReference type="EMBL" id="BDZ59696.1"/>
    </source>
</evidence>
<feature type="transmembrane region" description="Helical" evidence="1">
    <location>
        <begin position="323"/>
        <end position="341"/>
    </location>
</feature>
<sequence>MTGSTPSRLVASPARAAQDRLRSLGLPLLLEPSVRARALLDRTAALLVGLAVACVGYALLARASARFTAAELADEVAVGVDDPRLPALAVGFAVLLAAPLVVWLAVLVVRRLPRPARPVVSVVGMLGIVLAPRVFVTDPTPPWPVRVLIPVAVLAATYAGLGTMLAWAGRRAVRELGRLGPMVSRVLPVLMLAVLFVFFNAEMWQIADRLSMARTWAAVGVLAALCVVLVAVNARDEVRTVVREHEREGDEPVPPLRRAERLNVLAVSILVTLMQVVIFSALVFCFLVAFGMLAIPDGTVQQWVGRPPARFDGWPGRLPASRTLVQVSLFLAAFSALNFAAGSSADRAYRRAFVDPALEDVREGLRVRRAYRRRGSARGA</sequence>
<protein>
    <recommendedName>
        <fullName evidence="3">Integral membrane protein</fullName>
    </recommendedName>
</protein>
<reference evidence="2" key="1">
    <citation type="journal article" date="2014" name="Int. J. Syst. Evol. Microbiol.">
        <title>Complete genome of a new Firmicutes species belonging to the dominant human colonic microbiota ('Ruminococcus bicirculans') reveals two chromosomes and a selective capacity to utilize plant glucans.</title>
        <authorList>
            <consortium name="NISC Comparative Sequencing Program"/>
            <person name="Wegmann U."/>
            <person name="Louis P."/>
            <person name="Goesmann A."/>
            <person name="Henrissat B."/>
            <person name="Duncan S.H."/>
            <person name="Flint H.J."/>
        </authorList>
    </citation>
    <scope>NUCLEOTIDE SEQUENCE</scope>
    <source>
        <strain evidence="2">NBRC 110608</strain>
    </source>
</reference>
<evidence type="ECO:0008006" key="3">
    <source>
        <dbReference type="Google" id="ProtNLM"/>
    </source>
</evidence>
<feature type="transmembrane region" description="Helical" evidence="1">
    <location>
        <begin position="44"/>
        <end position="65"/>
    </location>
</feature>
<evidence type="ECO:0000256" key="1">
    <source>
        <dbReference type="SAM" id="Phobius"/>
    </source>
</evidence>
<keyword evidence="1" id="KW-1133">Transmembrane helix</keyword>
<feature type="transmembrane region" description="Helical" evidence="1">
    <location>
        <begin position="116"/>
        <end position="135"/>
    </location>
</feature>
<feature type="transmembrane region" description="Helical" evidence="1">
    <location>
        <begin position="213"/>
        <end position="234"/>
    </location>
</feature>
<feature type="transmembrane region" description="Helical" evidence="1">
    <location>
        <begin position="85"/>
        <end position="109"/>
    </location>
</feature>
<keyword evidence="1" id="KW-0472">Membrane</keyword>
<gene>
    <name evidence="2" type="ORF">GCM10025872_33530</name>
</gene>
<proteinExistence type="predicted"/>
<organism evidence="2">
    <name type="scientific">Barrientosiimonas endolithica</name>
    <dbReference type="NCBI Taxonomy" id="1535208"/>
    <lineage>
        <taxon>Bacteria</taxon>
        <taxon>Bacillati</taxon>
        <taxon>Actinomycetota</taxon>
        <taxon>Actinomycetes</taxon>
        <taxon>Micrococcales</taxon>
        <taxon>Dermacoccaceae</taxon>
        <taxon>Barrientosiimonas</taxon>
    </lineage>
</organism>